<dbReference type="Gene3D" id="1.20.1250.20">
    <property type="entry name" value="MFS general substrate transporter like domains"/>
    <property type="match status" value="1"/>
</dbReference>
<accession>A0A9P4N4D8</accession>
<feature type="transmembrane region" description="Helical" evidence="6">
    <location>
        <begin position="113"/>
        <end position="132"/>
    </location>
</feature>
<protein>
    <submittedName>
        <fullName evidence="7">MFS transporter-like protein</fullName>
    </submittedName>
</protein>
<feature type="transmembrane region" description="Helical" evidence="6">
    <location>
        <begin position="345"/>
        <end position="371"/>
    </location>
</feature>
<feature type="transmembrane region" description="Helical" evidence="6">
    <location>
        <begin position="139"/>
        <end position="156"/>
    </location>
</feature>
<evidence type="ECO:0000256" key="5">
    <source>
        <dbReference type="SAM" id="MobiDB-lite"/>
    </source>
</evidence>
<evidence type="ECO:0000313" key="7">
    <source>
        <dbReference type="EMBL" id="KAF2265572.1"/>
    </source>
</evidence>
<evidence type="ECO:0000313" key="8">
    <source>
        <dbReference type="Proteomes" id="UP000800093"/>
    </source>
</evidence>
<comment type="caution">
    <text evidence="7">The sequence shown here is derived from an EMBL/GenBank/DDBJ whole genome shotgun (WGS) entry which is preliminary data.</text>
</comment>
<dbReference type="PANTHER" id="PTHR23502">
    <property type="entry name" value="MAJOR FACILITATOR SUPERFAMILY"/>
    <property type="match status" value="1"/>
</dbReference>
<feature type="transmembrane region" description="Helical" evidence="6">
    <location>
        <begin position="229"/>
        <end position="249"/>
    </location>
</feature>
<feature type="transmembrane region" description="Helical" evidence="6">
    <location>
        <begin position="425"/>
        <end position="447"/>
    </location>
</feature>
<feature type="transmembrane region" description="Helical" evidence="6">
    <location>
        <begin position="459"/>
        <end position="479"/>
    </location>
</feature>
<feature type="transmembrane region" description="Helical" evidence="6">
    <location>
        <begin position="383"/>
        <end position="404"/>
    </location>
</feature>
<reference evidence="8" key="1">
    <citation type="journal article" date="2020" name="Stud. Mycol.">
        <title>101 Dothideomycetes genomes: A test case for predicting lifestyles and emergence of pathogens.</title>
        <authorList>
            <person name="Haridas S."/>
            <person name="Albert R."/>
            <person name="Binder M."/>
            <person name="Bloem J."/>
            <person name="LaButti K."/>
            <person name="Salamov A."/>
            <person name="Andreopoulos B."/>
            <person name="Baker S."/>
            <person name="Barry K."/>
            <person name="Bills G."/>
            <person name="Bluhm B."/>
            <person name="Cannon C."/>
            <person name="Castanera R."/>
            <person name="Culley D."/>
            <person name="Daum C."/>
            <person name="Ezra D."/>
            <person name="Gonzalez J."/>
            <person name="Henrissat B."/>
            <person name="Kuo A."/>
            <person name="Liang C."/>
            <person name="Lipzen A."/>
            <person name="Lutzoni F."/>
            <person name="Magnuson J."/>
            <person name="Mondo S."/>
            <person name="Nolan M."/>
            <person name="Ohm R."/>
            <person name="Pangilinan J."/>
            <person name="Park H.-J."/>
            <person name="Ramirez L."/>
            <person name="Alfaro M."/>
            <person name="Sun H."/>
            <person name="Tritt A."/>
            <person name="Yoshinaga Y."/>
            <person name="Zwiers L.-H."/>
            <person name="Turgeon B."/>
            <person name="Goodwin S."/>
            <person name="Spatafora J."/>
            <person name="Crous P."/>
            <person name="Grigoriev I."/>
        </authorList>
    </citation>
    <scope>NUCLEOTIDE SEQUENCE [LARGE SCALE GENOMIC DNA]</scope>
    <source>
        <strain evidence="8">CBS 304.66</strain>
    </source>
</reference>
<evidence type="ECO:0000256" key="6">
    <source>
        <dbReference type="SAM" id="Phobius"/>
    </source>
</evidence>
<keyword evidence="8" id="KW-1185">Reference proteome</keyword>
<keyword evidence="3 6" id="KW-1133">Transmembrane helix</keyword>
<dbReference type="GO" id="GO:0022857">
    <property type="term" value="F:transmembrane transporter activity"/>
    <property type="evidence" value="ECO:0007669"/>
    <property type="project" value="InterPro"/>
</dbReference>
<evidence type="ECO:0000256" key="4">
    <source>
        <dbReference type="ARBA" id="ARBA00023136"/>
    </source>
</evidence>
<name>A0A9P4N4D8_9PLEO</name>
<feature type="transmembrane region" description="Helical" evidence="6">
    <location>
        <begin position="162"/>
        <end position="185"/>
    </location>
</feature>
<dbReference type="OrthoDB" id="2585655at2759"/>
<dbReference type="PANTHER" id="PTHR23502:SF29">
    <property type="entry name" value="TRANSPORTER, PUTATIVE (AFU_ORTHOLOGUE AFUA_6G06680)-RELATED"/>
    <property type="match status" value="1"/>
</dbReference>
<proteinExistence type="predicted"/>
<dbReference type="InterPro" id="IPR036259">
    <property type="entry name" value="MFS_trans_sf"/>
</dbReference>
<organism evidence="7 8">
    <name type="scientific">Lojkania enalia</name>
    <dbReference type="NCBI Taxonomy" id="147567"/>
    <lineage>
        <taxon>Eukaryota</taxon>
        <taxon>Fungi</taxon>
        <taxon>Dikarya</taxon>
        <taxon>Ascomycota</taxon>
        <taxon>Pezizomycotina</taxon>
        <taxon>Dothideomycetes</taxon>
        <taxon>Pleosporomycetidae</taxon>
        <taxon>Pleosporales</taxon>
        <taxon>Pleosporales incertae sedis</taxon>
        <taxon>Lojkania</taxon>
    </lineage>
</organism>
<sequence>MGLWILSDHKLEHVPGTALVLGDEERREEEQEAVGGGRADGLKYDGTGRILLVPQPSDDPNDPLNWPLWKRDLIVCILSLLSVIAATLSPLLAADTVSLAIYFRRTFTDMALLTGYHLLGVGLAGFLFVPSARIWGKRHLYLLGTVILIFSSAWGGGNGKNYASLLWARIFQGIGLAPFEALVNASVGDLYHVHQRGIRMALSNLALFGGAFFTPVLVGKIADTMGYQWTFYFVAIFAGAMLPLVVFFVPETTFRRDQVFDIDTMGNLIKPPARPEANGHQNGVVGDGPGKTEGQADIDSEADTQTTPVKDTWLKSLRPFNGRKTDERYLHLLLRPFPLFFHPGILWACLIQGTLIGWTVMIGVVLAAVFLGPPLWFGEVETGYMYTGAFVGAILGFILCGLLSDWSAKVLTRWNHGVYEPEFRMVLVIPQLILGCAGLYGFGYTAADAVRYGWFWPDFFFALEVMGMVCGAVASALYIVDAHRDMSVEGFTCLLVFKNLFSFGLTFKGYDWLVQGDVKPVFVAISSVQVGVCMLTIPMYIFGKKSRSFFHRHNVFFKITDWVADELHHQSDEGVRQPMSELQKAFTLLAALGALARFESASSPETSYTTITPANTAIDPLPFP</sequence>
<feature type="transmembrane region" description="Helical" evidence="6">
    <location>
        <begin position="73"/>
        <end position="93"/>
    </location>
</feature>
<keyword evidence="2 6" id="KW-0812">Transmembrane</keyword>
<dbReference type="AlphaFoldDB" id="A0A9P4N4D8"/>
<evidence type="ECO:0000256" key="2">
    <source>
        <dbReference type="ARBA" id="ARBA00022692"/>
    </source>
</evidence>
<evidence type="ECO:0000256" key="1">
    <source>
        <dbReference type="ARBA" id="ARBA00004141"/>
    </source>
</evidence>
<feature type="transmembrane region" description="Helical" evidence="6">
    <location>
        <begin position="522"/>
        <end position="542"/>
    </location>
</feature>
<dbReference type="Pfam" id="PF07690">
    <property type="entry name" value="MFS_1"/>
    <property type="match status" value="1"/>
</dbReference>
<evidence type="ECO:0000256" key="3">
    <source>
        <dbReference type="ARBA" id="ARBA00022989"/>
    </source>
</evidence>
<dbReference type="SUPFAM" id="SSF103473">
    <property type="entry name" value="MFS general substrate transporter"/>
    <property type="match status" value="1"/>
</dbReference>
<dbReference type="InterPro" id="IPR011701">
    <property type="entry name" value="MFS"/>
</dbReference>
<keyword evidence="4 6" id="KW-0472">Membrane</keyword>
<dbReference type="Proteomes" id="UP000800093">
    <property type="component" value="Unassembled WGS sequence"/>
</dbReference>
<dbReference type="EMBL" id="ML986604">
    <property type="protein sequence ID" value="KAF2265572.1"/>
    <property type="molecule type" value="Genomic_DNA"/>
</dbReference>
<feature type="region of interest" description="Disordered" evidence="5">
    <location>
        <begin position="271"/>
        <end position="305"/>
    </location>
</feature>
<comment type="subcellular location">
    <subcellularLocation>
        <location evidence="1">Membrane</location>
        <topology evidence="1">Multi-pass membrane protein</topology>
    </subcellularLocation>
</comment>
<feature type="transmembrane region" description="Helical" evidence="6">
    <location>
        <begin position="491"/>
        <end position="510"/>
    </location>
</feature>
<dbReference type="GO" id="GO:0005886">
    <property type="term" value="C:plasma membrane"/>
    <property type="evidence" value="ECO:0007669"/>
    <property type="project" value="TreeGrafter"/>
</dbReference>
<gene>
    <name evidence="7" type="ORF">CC78DRAFT_615727</name>
</gene>
<feature type="transmembrane region" description="Helical" evidence="6">
    <location>
        <begin position="197"/>
        <end position="217"/>
    </location>
</feature>